<evidence type="ECO:0000313" key="3">
    <source>
        <dbReference type="Proteomes" id="UP000075883"/>
    </source>
</evidence>
<reference evidence="2" key="2">
    <citation type="submission" date="2020-05" db="UniProtKB">
        <authorList>
            <consortium name="EnsemblMetazoa"/>
        </authorList>
    </citation>
    <scope>IDENTIFICATION</scope>
    <source>
        <strain evidence="2">A-37</strain>
    </source>
</reference>
<dbReference type="VEuPathDB" id="VectorBase:ACUA005069"/>
<dbReference type="Proteomes" id="UP000075883">
    <property type="component" value="Unassembled WGS sequence"/>
</dbReference>
<feature type="transmembrane region" description="Helical" evidence="1">
    <location>
        <begin position="42"/>
        <end position="64"/>
    </location>
</feature>
<dbReference type="EMBL" id="AXCM01001302">
    <property type="status" value="NOT_ANNOTATED_CDS"/>
    <property type="molecule type" value="Genomic_DNA"/>
</dbReference>
<evidence type="ECO:0000313" key="2">
    <source>
        <dbReference type="EnsemblMetazoa" id="ACUA005069-PA"/>
    </source>
</evidence>
<accession>A0A182LYJ7</accession>
<protein>
    <submittedName>
        <fullName evidence="2">Uncharacterized protein</fullName>
    </submittedName>
</protein>
<dbReference type="EMBL" id="AXCM01001301">
    <property type="status" value="NOT_ANNOTATED_CDS"/>
    <property type="molecule type" value="Genomic_DNA"/>
</dbReference>
<organism evidence="2 3">
    <name type="scientific">Anopheles culicifacies</name>
    <dbReference type="NCBI Taxonomy" id="139723"/>
    <lineage>
        <taxon>Eukaryota</taxon>
        <taxon>Metazoa</taxon>
        <taxon>Ecdysozoa</taxon>
        <taxon>Arthropoda</taxon>
        <taxon>Hexapoda</taxon>
        <taxon>Insecta</taxon>
        <taxon>Pterygota</taxon>
        <taxon>Neoptera</taxon>
        <taxon>Endopterygota</taxon>
        <taxon>Diptera</taxon>
        <taxon>Nematocera</taxon>
        <taxon>Culicoidea</taxon>
        <taxon>Culicidae</taxon>
        <taxon>Anophelinae</taxon>
        <taxon>Anopheles</taxon>
        <taxon>culicifacies species complex</taxon>
    </lineage>
</organism>
<evidence type="ECO:0000256" key="1">
    <source>
        <dbReference type="SAM" id="Phobius"/>
    </source>
</evidence>
<name>A0A182LYJ7_9DIPT</name>
<dbReference type="AlphaFoldDB" id="A0A182LYJ7"/>
<keyword evidence="1" id="KW-0812">Transmembrane</keyword>
<reference evidence="3" key="1">
    <citation type="submission" date="2013-09" db="EMBL/GenBank/DDBJ databases">
        <title>The Genome Sequence of Anopheles culicifacies species A.</title>
        <authorList>
            <consortium name="The Broad Institute Genomics Platform"/>
            <person name="Neafsey D.E."/>
            <person name="Besansky N."/>
            <person name="Howell P."/>
            <person name="Walton C."/>
            <person name="Young S.K."/>
            <person name="Zeng Q."/>
            <person name="Gargeya S."/>
            <person name="Fitzgerald M."/>
            <person name="Haas B."/>
            <person name="Abouelleil A."/>
            <person name="Allen A.W."/>
            <person name="Alvarado L."/>
            <person name="Arachchi H.M."/>
            <person name="Berlin A.M."/>
            <person name="Chapman S.B."/>
            <person name="Gainer-Dewar J."/>
            <person name="Goldberg J."/>
            <person name="Griggs A."/>
            <person name="Gujja S."/>
            <person name="Hansen M."/>
            <person name="Howarth C."/>
            <person name="Imamovic A."/>
            <person name="Ireland A."/>
            <person name="Larimer J."/>
            <person name="McCowan C."/>
            <person name="Murphy C."/>
            <person name="Pearson M."/>
            <person name="Poon T.W."/>
            <person name="Priest M."/>
            <person name="Roberts A."/>
            <person name="Saif S."/>
            <person name="Shea T."/>
            <person name="Sisk P."/>
            <person name="Sykes S."/>
            <person name="Wortman J."/>
            <person name="Nusbaum C."/>
            <person name="Birren B."/>
        </authorList>
    </citation>
    <scope>NUCLEOTIDE SEQUENCE [LARGE SCALE GENOMIC DNA]</scope>
    <source>
        <strain evidence="3">A-37</strain>
    </source>
</reference>
<dbReference type="EnsemblMetazoa" id="ACUA005069-RA">
    <property type="protein sequence ID" value="ACUA005069-PA"/>
    <property type="gene ID" value="ACUA005069"/>
</dbReference>
<keyword evidence="3" id="KW-1185">Reference proteome</keyword>
<keyword evidence="1" id="KW-0472">Membrane</keyword>
<sequence>MLRSTPGILLCDVSTAQGIQSTETLLQTKQNINSEANTYFNMLILLGALVFLVFFILMCMMCVYNKSSRKKCIEGVPNFLHPEDVIAKVHHFHRQKVQLVEQLGQGDYGVYWKAIVTGIAGDPAVEIQC</sequence>
<keyword evidence="1" id="KW-1133">Transmembrane helix</keyword>
<proteinExistence type="predicted"/>